<gene>
    <name evidence="6" type="ORF">CWE10_05055</name>
</gene>
<keyword evidence="3" id="KW-0408">Iron</keyword>
<dbReference type="PANTHER" id="PTHR21496">
    <property type="entry name" value="FERREDOXIN-RELATED"/>
    <property type="match status" value="1"/>
</dbReference>
<dbReference type="CDD" id="cd03528">
    <property type="entry name" value="Rieske_RO_ferredoxin"/>
    <property type="match status" value="1"/>
</dbReference>
<dbReference type="Pfam" id="PF00355">
    <property type="entry name" value="Rieske"/>
    <property type="match status" value="1"/>
</dbReference>
<dbReference type="PANTHER" id="PTHR21496:SF23">
    <property type="entry name" value="3-PHENYLPROPIONATE_CINNAMIC ACID DIOXYGENASE FERREDOXIN SUBUNIT"/>
    <property type="match status" value="1"/>
</dbReference>
<reference evidence="6" key="1">
    <citation type="submission" date="2017-11" db="EMBL/GenBank/DDBJ databases">
        <title>Three new genomes from thermophilic consortium.</title>
        <authorList>
            <person name="Quaggio R."/>
            <person name="Amgarten D."/>
            <person name="Setubal J.C."/>
        </authorList>
    </citation>
    <scope>NUCLEOTIDE SEQUENCE</scope>
    <source>
        <strain evidence="6">ZCTH01-B2</strain>
    </source>
</reference>
<sequence>MALVKVAELGEIPPGGRKRVLVKRHPIALFHLEDGFYAIDDTCTHAEASLCEGQLMGDQVACPLHGARFDIRTGKALTLPAVTPVTTYPVVVQGNDILVEV</sequence>
<dbReference type="EMBL" id="PIUK01000031">
    <property type="protein sequence ID" value="MBY6275580.1"/>
    <property type="molecule type" value="Genomic_DNA"/>
</dbReference>
<dbReference type="SUPFAM" id="SSF50022">
    <property type="entry name" value="ISP domain"/>
    <property type="match status" value="1"/>
</dbReference>
<organism evidence="6 7">
    <name type="scientific">Symbiobacterium thermophilum</name>
    <dbReference type="NCBI Taxonomy" id="2734"/>
    <lineage>
        <taxon>Bacteria</taxon>
        <taxon>Bacillati</taxon>
        <taxon>Bacillota</taxon>
        <taxon>Clostridia</taxon>
        <taxon>Eubacteriales</taxon>
        <taxon>Symbiobacteriaceae</taxon>
        <taxon>Symbiobacterium</taxon>
    </lineage>
</organism>
<evidence type="ECO:0000256" key="4">
    <source>
        <dbReference type="ARBA" id="ARBA00023014"/>
    </source>
</evidence>
<dbReference type="GO" id="GO:0051213">
    <property type="term" value="F:dioxygenase activity"/>
    <property type="evidence" value="ECO:0007669"/>
    <property type="project" value="UniProtKB-KW"/>
</dbReference>
<evidence type="ECO:0000256" key="2">
    <source>
        <dbReference type="ARBA" id="ARBA00022723"/>
    </source>
</evidence>
<dbReference type="GO" id="GO:0004497">
    <property type="term" value="F:monooxygenase activity"/>
    <property type="evidence" value="ECO:0007669"/>
    <property type="project" value="UniProtKB-ARBA"/>
</dbReference>
<dbReference type="GO" id="GO:0046872">
    <property type="term" value="F:metal ion binding"/>
    <property type="evidence" value="ECO:0007669"/>
    <property type="project" value="UniProtKB-KW"/>
</dbReference>
<dbReference type="InterPro" id="IPR017941">
    <property type="entry name" value="Rieske_2Fe-2S"/>
</dbReference>
<dbReference type="NCBIfam" id="NF007422">
    <property type="entry name" value="PRK09965.1"/>
    <property type="match status" value="1"/>
</dbReference>
<comment type="caution">
    <text evidence="6">The sequence shown here is derived from an EMBL/GenBank/DDBJ whole genome shotgun (WGS) entry which is preliminary data.</text>
</comment>
<keyword evidence="4" id="KW-0411">Iron-sulfur</keyword>
<protein>
    <submittedName>
        <fullName evidence="6">Bifunctional 3-phenylpropionate/cinnamic acid dioxygenase ferredoxin subunit</fullName>
    </submittedName>
</protein>
<dbReference type="GO" id="GO:0051537">
    <property type="term" value="F:2 iron, 2 sulfur cluster binding"/>
    <property type="evidence" value="ECO:0007669"/>
    <property type="project" value="UniProtKB-KW"/>
</dbReference>
<proteinExistence type="predicted"/>
<dbReference type="Gene3D" id="2.102.10.10">
    <property type="entry name" value="Rieske [2Fe-2S] iron-sulphur domain"/>
    <property type="match status" value="1"/>
</dbReference>
<dbReference type="Proteomes" id="UP000732377">
    <property type="component" value="Unassembled WGS sequence"/>
</dbReference>
<dbReference type="RefSeq" id="WP_011196165.1">
    <property type="nucleotide sequence ID" value="NZ_JACSIR010000029.1"/>
</dbReference>
<feature type="domain" description="Rieske" evidence="5">
    <location>
        <begin position="4"/>
        <end position="99"/>
    </location>
</feature>
<evidence type="ECO:0000256" key="3">
    <source>
        <dbReference type="ARBA" id="ARBA00023004"/>
    </source>
</evidence>
<evidence type="ECO:0000313" key="7">
    <source>
        <dbReference type="Proteomes" id="UP000732377"/>
    </source>
</evidence>
<dbReference type="OMA" id="TLECWLH"/>
<dbReference type="GO" id="GO:0016705">
    <property type="term" value="F:oxidoreductase activity, acting on paired donors, with incorporation or reduction of molecular oxygen"/>
    <property type="evidence" value="ECO:0007669"/>
    <property type="project" value="UniProtKB-ARBA"/>
</dbReference>
<evidence type="ECO:0000256" key="1">
    <source>
        <dbReference type="ARBA" id="ARBA00022714"/>
    </source>
</evidence>
<evidence type="ECO:0000259" key="5">
    <source>
        <dbReference type="PROSITE" id="PS51296"/>
    </source>
</evidence>
<dbReference type="InterPro" id="IPR036922">
    <property type="entry name" value="Rieske_2Fe-2S_sf"/>
</dbReference>
<keyword evidence="6" id="KW-0560">Oxidoreductase</keyword>
<keyword evidence="6" id="KW-0223">Dioxygenase</keyword>
<accession>A0A953I113</accession>
<keyword evidence="2" id="KW-0479">Metal-binding</keyword>
<evidence type="ECO:0000313" key="6">
    <source>
        <dbReference type="EMBL" id="MBY6275580.1"/>
    </source>
</evidence>
<keyword evidence="1" id="KW-0001">2Fe-2S</keyword>
<name>A0A953I113_SYMTR</name>
<dbReference type="PROSITE" id="PS51296">
    <property type="entry name" value="RIESKE"/>
    <property type="match status" value="1"/>
</dbReference>
<dbReference type="AlphaFoldDB" id="A0A953I113"/>